<proteinExistence type="predicted"/>
<comment type="caution">
    <text evidence="2">The sequence shown here is derived from an EMBL/GenBank/DDBJ whole genome shotgun (WGS) entry which is preliminary data.</text>
</comment>
<evidence type="ECO:0000256" key="1">
    <source>
        <dbReference type="SAM" id="SignalP"/>
    </source>
</evidence>
<feature type="chain" id="PRO_5045458296" description="DUF922 domain-containing protein" evidence="1">
    <location>
        <begin position="30"/>
        <end position="244"/>
    </location>
</feature>
<dbReference type="EMBL" id="JBHUFC010000024">
    <property type="protein sequence ID" value="MFD1789694.1"/>
    <property type="molecule type" value="Genomic_DNA"/>
</dbReference>
<dbReference type="Proteomes" id="UP001597283">
    <property type="component" value="Unassembled WGS sequence"/>
</dbReference>
<gene>
    <name evidence="2" type="ORF">ACFSC3_19240</name>
</gene>
<sequence>MAMNTPTRRAAICAIAALPVALTAPAALAAVPASHLTDDAGPNSSANPRLRRAMALHTRAALECERFDVEVHSPASQAFAADLAAYPHEPEPTHEQVATTFVNWDEKEIRLSTNSVGSRASADRVVNDSTWADMGNENWRQAFRELHALHQRRDGVIAEQKARLAAYRSAARKRHQLAKLEARAGCLADRSVNLWRAVLATPSQGVADMAAKVAFIEKHDDETGGYEFAALAADVKRLAAGAMA</sequence>
<dbReference type="RefSeq" id="WP_380941843.1">
    <property type="nucleotide sequence ID" value="NZ_JBHUFC010000024.1"/>
</dbReference>
<name>A0ABW4NHZ8_9SPHN</name>
<keyword evidence="1" id="KW-0732">Signal</keyword>
<keyword evidence="3" id="KW-1185">Reference proteome</keyword>
<accession>A0ABW4NHZ8</accession>
<feature type="signal peptide" evidence="1">
    <location>
        <begin position="1"/>
        <end position="29"/>
    </location>
</feature>
<evidence type="ECO:0000313" key="3">
    <source>
        <dbReference type="Proteomes" id="UP001597283"/>
    </source>
</evidence>
<reference evidence="3" key="1">
    <citation type="journal article" date="2019" name="Int. J. Syst. Evol. Microbiol.">
        <title>The Global Catalogue of Microorganisms (GCM) 10K type strain sequencing project: providing services to taxonomists for standard genome sequencing and annotation.</title>
        <authorList>
            <consortium name="The Broad Institute Genomics Platform"/>
            <consortium name="The Broad Institute Genome Sequencing Center for Infectious Disease"/>
            <person name="Wu L."/>
            <person name="Ma J."/>
        </authorList>
    </citation>
    <scope>NUCLEOTIDE SEQUENCE [LARGE SCALE GENOMIC DNA]</scope>
    <source>
        <strain evidence="3">Q85</strain>
    </source>
</reference>
<evidence type="ECO:0008006" key="4">
    <source>
        <dbReference type="Google" id="ProtNLM"/>
    </source>
</evidence>
<organism evidence="2 3">
    <name type="scientific">Sphingomonas floccifaciens</name>
    <dbReference type="NCBI Taxonomy" id="1844115"/>
    <lineage>
        <taxon>Bacteria</taxon>
        <taxon>Pseudomonadati</taxon>
        <taxon>Pseudomonadota</taxon>
        <taxon>Alphaproteobacteria</taxon>
        <taxon>Sphingomonadales</taxon>
        <taxon>Sphingomonadaceae</taxon>
        <taxon>Sphingomonas</taxon>
    </lineage>
</organism>
<evidence type="ECO:0000313" key="2">
    <source>
        <dbReference type="EMBL" id="MFD1789694.1"/>
    </source>
</evidence>
<protein>
    <recommendedName>
        <fullName evidence="4">DUF922 domain-containing protein</fullName>
    </recommendedName>
</protein>